<keyword evidence="1" id="KW-0805">Transcription regulation</keyword>
<dbReference type="Pfam" id="PF13490">
    <property type="entry name" value="zf-HC2"/>
    <property type="match status" value="1"/>
</dbReference>
<dbReference type="InterPro" id="IPR041916">
    <property type="entry name" value="Anti_sigma_zinc_sf"/>
</dbReference>
<keyword evidence="2" id="KW-0804">Transcription</keyword>
<evidence type="ECO:0000256" key="2">
    <source>
        <dbReference type="ARBA" id="ARBA00023163"/>
    </source>
</evidence>
<keyword evidence="5" id="KW-1185">Reference proteome</keyword>
<feature type="domain" description="Putative zinc-finger" evidence="3">
    <location>
        <begin position="9"/>
        <end position="36"/>
    </location>
</feature>
<name>A0A4P6F451_9MICO</name>
<accession>A0A4P6F451</accession>
<gene>
    <name evidence="4" type="ORF">ET471_10070</name>
</gene>
<dbReference type="InterPro" id="IPR027383">
    <property type="entry name" value="Znf_put"/>
</dbReference>
<dbReference type="AlphaFoldDB" id="A0A4P6F451"/>
<dbReference type="RefSeq" id="WP_129187997.1">
    <property type="nucleotide sequence ID" value="NZ_CP035493.1"/>
</dbReference>
<protein>
    <submittedName>
        <fullName evidence="4">Zf-HC2 domain-containing protein</fullName>
    </submittedName>
</protein>
<evidence type="ECO:0000313" key="4">
    <source>
        <dbReference type="EMBL" id="QAY70334.1"/>
    </source>
</evidence>
<evidence type="ECO:0000259" key="3">
    <source>
        <dbReference type="Pfam" id="PF13490"/>
    </source>
</evidence>
<evidence type="ECO:0000256" key="1">
    <source>
        <dbReference type="ARBA" id="ARBA00023015"/>
    </source>
</evidence>
<organism evidence="4 5">
    <name type="scientific">Xylanimonas protaetiae</name>
    <dbReference type="NCBI Taxonomy" id="2509457"/>
    <lineage>
        <taxon>Bacteria</taxon>
        <taxon>Bacillati</taxon>
        <taxon>Actinomycetota</taxon>
        <taxon>Actinomycetes</taxon>
        <taxon>Micrococcales</taxon>
        <taxon>Promicromonosporaceae</taxon>
        <taxon>Xylanimonas</taxon>
    </lineage>
</organism>
<sequence length="119" mass="12080">MSAHLGVWLSPLADGQLPPAQAERALAHVAVCARCASGLAAERAARQALAAATEVSVAADLTERLMALSSTVPPAAGDPLRERPAPAWPVAGDTTVALTGPLAGDVVGSRRGLRRWLGA</sequence>
<dbReference type="EMBL" id="CP035493">
    <property type="protein sequence ID" value="QAY70334.1"/>
    <property type="molecule type" value="Genomic_DNA"/>
</dbReference>
<reference evidence="4 5" key="1">
    <citation type="submission" date="2019-01" db="EMBL/GenBank/DDBJ databases">
        <title>Genome sequencing of strain FW10M-9.</title>
        <authorList>
            <person name="Heo J."/>
            <person name="Kim S.-J."/>
            <person name="Kim J.-S."/>
            <person name="Hong S.-B."/>
            <person name="Kwon S.-W."/>
        </authorList>
    </citation>
    <scope>NUCLEOTIDE SEQUENCE [LARGE SCALE GENOMIC DNA]</scope>
    <source>
        <strain evidence="4 5">FW10M-9</strain>
    </source>
</reference>
<dbReference type="KEGG" id="xya:ET471_10070"/>
<dbReference type="OrthoDB" id="3743969at2"/>
<evidence type="ECO:0000313" key="5">
    <source>
        <dbReference type="Proteomes" id="UP000292118"/>
    </source>
</evidence>
<dbReference type="Proteomes" id="UP000292118">
    <property type="component" value="Chromosome"/>
</dbReference>
<proteinExistence type="predicted"/>
<dbReference type="Gene3D" id="1.10.10.1320">
    <property type="entry name" value="Anti-sigma factor, zinc-finger domain"/>
    <property type="match status" value="1"/>
</dbReference>